<accession>A0A6J5MEW9</accession>
<evidence type="ECO:0000313" key="1">
    <source>
        <dbReference type="EMBL" id="CAB4142269.1"/>
    </source>
</evidence>
<proteinExistence type="predicted"/>
<gene>
    <name evidence="1" type="ORF">UFOVP449_26</name>
</gene>
<dbReference type="EMBL" id="LR796420">
    <property type="protein sequence ID" value="CAB4142269.1"/>
    <property type="molecule type" value="Genomic_DNA"/>
</dbReference>
<sequence>MVKVEIKKNGKVIKSFLCKKSDLQKTFNKAHDMAGGLWNGTDKFTVNIVK</sequence>
<protein>
    <submittedName>
        <fullName evidence="1">Uncharacterized protein</fullName>
    </submittedName>
</protein>
<name>A0A6J5MEW9_9CAUD</name>
<reference evidence="1" key="1">
    <citation type="submission" date="2020-04" db="EMBL/GenBank/DDBJ databases">
        <authorList>
            <person name="Chiriac C."/>
            <person name="Salcher M."/>
            <person name="Ghai R."/>
            <person name="Kavagutti S V."/>
        </authorList>
    </citation>
    <scope>NUCLEOTIDE SEQUENCE</scope>
</reference>
<organism evidence="1">
    <name type="scientific">uncultured Caudovirales phage</name>
    <dbReference type="NCBI Taxonomy" id="2100421"/>
    <lineage>
        <taxon>Viruses</taxon>
        <taxon>Duplodnaviria</taxon>
        <taxon>Heunggongvirae</taxon>
        <taxon>Uroviricota</taxon>
        <taxon>Caudoviricetes</taxon>
        <taxon>Peduoviridae</taxon>
        <taxon>Maltschvirus</taxon>
        <taxon>Maltschvirus maltsch</taxon>
    </lineage>
</organism>